<evidence type="ECO:0000313" key="3">
    <source>
        <dbReference type="Proteomes" id="UP000023435"/>
    </source>
</evidence>
<dbReference type="OrthoDB" id="6027437at2"/>
<dbReference type="EMBL" id="JAJA02000001">
    <property type="protein sequence ID" value="KWS03313.1"/>
    <property type="molecule type" value="Genomic_DNA"/>
</dbReference>
<reference evidence="2 3" key="1">
    <citation type="journal article" date="2014" name="Genome Announc.">
        <title>Draft Genome Sequence of Lysobacter capsici AZ78, a Bacterium Antagonistic to Plant-Pathogenic Oomycetes.</title>
        <authorList>
            <person name="Puopolo G."/>
            <person name="Sonego P."/>
            <person name="Engelen K."/>
            <person name="Pertot I."/>
        </authorList>
    </citation>
    <scope>NUCLEOTIDE SEQUENCE [LARGE SCALE GENOMIC DNA]</scope>
    <source>
        <strain evidence="2 3">AZ78</strain>
    </source>
</reference>
<evidence type="ECO:0000313" key="2">
    <source>
        <dbReference type="EMBL" id="KWS03313.1"/>
    </source>
</evidence>
<feature type="signal peptide" evidence="1">
    <location>
        <begin position="1"/>
        <end position="23"/>
    </location>
</feature>
<proteinExistence type="predicted"/>
<accession>A0A108U683</accession>
<gene>
    <name evidence="2" type="ORF">AZ78_0859</name>
</gene>
<evidence type="ECO:0000256" key="1">
    <source>
        <dbReference type="SAM" id="SignalP"/>
    </source>
</evidence>
<name>A0A108U683_9GAMM</name>
<evidence type="ECO:0008006" key="4">
    <source>
        <dbReference type="Google" id="ProtNLM"/>
    </source>
</evidence>
<dbReference type="RefSeq" id="WP_036103243.1">
    <property type="nucleotide sequence ID" value="NZ_JAJA02000001.1"/>
</dbReference>
<feature type="chain" id="PRO_5007131589" description="Lipoprotein" evidence="1">
    <location>
        <begin position="24"/>
        <end position="165"/>
    </location>
</feature>
<organism evidence="2 3">
    <name type="scientific">Lysobacter capsici AZ78</name>
    <dbReference type="NCBI Taxonomy" id="1444315"/>
    <lineage>
        <taxon>Bacteria</taxon>
        <taxon>Pseudomonadati</taxon>
        <taxon>Pseudomonadota</taxon>
        <taxon>Gammaproteobacteria</taxon>
        <taxon>Lysobacterales</taxon>
        <taxon>Lysobacteraceae</taxon>
        <taxon>Lysobacter</taxon>
    </lineage>
</organism>
<protein>
    <recommendedName>
        <fullName evidence="4">Lipoprotein</fullName>
    </recommendedName>
</protein>
<dbReference type="Proteomes" id="UP000023435">
    <property type="component" value="Unassembled WGS sequence"/>
</dbReference>
<keyword evidence="1" id="KW-0732">Signal</keyword>
<sequence>MSRIIATLCLFVLVAVCSTDASAKQHFVRQQGDTCGEDSKIVATCAAGLSCKGGYCEQNSYLSAASASCRDIMIKAGVIGARETVSVHDGFCYKHCDGMYERAMAASEVTARLLLRVSTGSQAFAEEFAKLSDSEKASFKTAEDKCNSCGKQCTIGAGFLGRGGY</sequence>
<keyword evidence="3" id="KW-1185">Reference proteome</keyword>
<comment type="caution">
    <text evidence="2">The sequence shown here is derived from an EMBL/GenBank/DDBJ whole genome shotgun (WGS) entry which is preliminary data.</text>
</comment>
<dbReference type="AlphaFoldDB" id="A0A108U683"/>